<evidence type="ECO:0000313" key="1">
    <source>
        <dbReference type="EMBL" id="KAI3790006.1"/>
    </source>
</evidence>
<gene>
    <name evidence="1" type="ORF">L2E82_02815</name>
</gene>
<accession>A0ACB9H3W2</accession>
<reference evidence="2" key="1">
    <citation type="journal article" date="2022" name="Mol. Ecol. Resour.">
        <title>The genomes of chicory, endive, great burdock and yacon provide insights into Asteraceae palaeo-polyploidization history and plant inulin production.</title>
        <authorList>
            <person name="Fan W."/>
            <person name="Wang S."/>
            <person name="Wang H."/>
            <person name="Wang A."/>
            <person name="Jiang F."/>
            <person name="Liu H."/>
            <person name="Zhao H."/>
            <person name="Xu D."/>
            <person name="Zhang Y."/>
        </authorList>
    </citation>
    <scope>NUCLEOTIDE SEQUENCE [LARGE SCALE GENOMIC DNA]</scope>
    <source>
        <strain evidence="2">cv. Punajuju</strain>
    </source>
</reference>
<reference evidence="1 2" key="2">
    <citation type="journal article" date="2022" name="Mol. Ecol. Resour.">
        <title>The genomes of chicory, endive, great burdock and yacon provide insights into Asteraceae paleo-polyploidization history and plant inulin production.</title>
        <authorList>
            <person name="Fan W."/>
            <person name="Wang S."/>
            <person name="Wang H."/>
            <person name="Wang A."/>
            <person name="Jiang F."/>
            <person name="Liu H."/>
            <person name="Zhao H."/>
            <person name="Xu D."/>
            <person name="Zhang Y."/>
        </authorList>
    </citation>
    <scope>NUCLEOTIDE SEQUENCE [LARGE SCALE GENOMIC DNA]</scope>
    <source>
        <strain evidence="2">cv. Punajuju</strain>
        <tissue evidence="1">Leaves</tissue>
    </source>
</reference>
<comment type="caution">
    <text evidence="1">The sequence shown here is derived from an EMBL/GenBank/DDBJ whole genome shotgun (WGS) entry which is preliminary data.</text>
</comment>
<keyword evidence="2" id="KW-1185">Reference proteome</keyword>
<organism evidence="1 2">
    <name type="scientific">Cichorium intybus</name>
    <name type="common">Chicory</name>
    <dbReference type="NCBI Taxonomy" id="13427"/>
    <lineage>
        <taxon>Eukaryota</taxon>
        <taxon>Viridiplantae</taxon>
        <taxon>Streptophyta</taxon>
        <taxon>Embryophyta</taxon>
        <taxon>Tracheophyta</taxon>
        <taxon>Spermatophyta</taxon>
        <taxon>Magnoliopsida</taxon>
        <taxon>eudicotyledons</taxon>
        <taxon>Gunneridae</taxon>
        <taxon>Pentapetalae</taxon>
        <taxon>asterids</taxon>
        <taxon>campanulids</taxon>
        <taxon>Asterales</taxon>
        <taxon>Asteraceae</taxon>
        <taxon>Cichorioideae</taxon>
        <taxon>Cichorieae</taxon>
        <taxon>Cichoriinae</taxon>
        <taxon>Cichorium</taxon>
    </lineage>
</organism>
<protein>
    <submittedName>
        <fullName evidence="1">Uncharacterized protein</fullName>
    </submittedName>
</protein>
<evidence type="ECO:0000313" key="2">
    <source>
        <dbReference type="Proteomes" id="UP001055811"/>
    </source>
</evidence>
<proteinExistence type="predicted"/>
<dbReference type="EMBL" id="CM042009">
    <property type="protein sequence ID" value="KAI3790006.1"/>
    <property type="molecule type" value="Genomic_DNA"/>
</dbReference>
<dbReference type="Proteomes" id="UP001055811">
    <property type="component" value="Linkage Group LG01"/>
</dbReference>
<sequence>MAQSPYPKAKSRVIEPPIHRNIANDKVTPNSSPSQKPKTPIASTPITPKTPLITSQQEDDDDDDAYFTKVLQEKKKKKRPKKMKLLVGIEISLFISVTVVLILSKTVDKLEKSEIWSLGLWKWCVLVLAISCGRLFSEWFTNGVVFLIEREFLLKKKVLYFVYSLQKSVRVFIWLGLILLTWGLLINRGVRRSRNTQKVLNYITRGIASTLAGAGAWIIKTLIVKILASKFHVNVFFDRIQESIFHQYILQRLSGTPSMWDLEKRGMSFKSSTKGVELEGKKDKGIDVNKLQKMKRGKVSGWTMKGLIKVIRKKGFSTLSNEIDSSEDVMGQDEQKDGTITCEWEAQNAGVVIFENVARHEKKYITKDDLLLFMNKDDVEKVLPLFEGAVETGEIKKKSFCYWVVNVYKERKFLALSLNDAKTAVEELNKLVSGLTVFILLIVWLLLMGIASTEVLLFISSQCLLGIFMFGNSAKTAFEAIIFVFVMHPFDVGDRCVVDGVQVVVEEVNILTTVFLRYDNEKIYYPNSILATKAISNFNRSPEMGDSVEFDVDVSTSVEDILDLKAKIKSYIDGKPRLWRQKHSVRVREIEDVNKMKMSLYVTHTINFQNYEEKSDRRSNLVLELKNIFEKIGIKYHLLPQEVLIKYVGSASPPATTATRLS</sequence>
<name>A0ACB9H3W2_CICIN</name>